<dbReference type="AlphaFoldDB" id="A0A3A9K172"/>
<evidence type="ECO:0000259" key="7">
    <source>
        <dbReference type="Pfam" id="PF13396"/>
    </source>
</evidence>
<dbReference type="OrthoDB" id="3243324at2"/>
<dbReference type="Pfam" id="PF13396">
    <property type="entry name" value="PLDc_N"/>
    <property type="match status" value="1"/>
</dbReference>
<gene>
    <name evidence="8" type="ORF">CR203_23220</name>
</gene>
<proteinExistence type="predicted"/>
<sequence length="66" mass="7629">MNALQELNWGLIAPILLLQFILMIVALFDCLKNENLNGPKWLWILVILFINTLGPIVYFIFGRGNR</sequence>
<accession>A0A3A9K172</accession>
<evidence type="ECO:0000256" key="4">
    <source>
        <dbReference type="ARBA" id="ARBA00022989"/>
    </source>
</evidence>
<organism evidence="8 9">
    <name type="scientific">Salipaludibacillus neizhouensis</name>
    <dbReference type="NCBI Taxonomy" id="885475"/>
    <lineage>
        <taxon>Bacteria</taxon>
        <taxon>Bacillati</taxon>
        <taxon>Bacillota</taxon>
        <taxon>Bacilli</taxon>
        <taxon>Bacillales</taxon>
        <taxon>Bacillaceae</taxon>
    </lineage>
</organism>
<keyword evidence="5 6" id="KW-0472">Membrane</keyword>
<keyword evidence="2" id="KW-1003">Cell membrane</keyword>
<evidence type="ECO:0000313" key="9">
    <source>
        <dbReference type="Proteomes" id="UP000281498"/>
    </source>
</evidence>
<reference evidence="8 9" key="1">
    <citation type="submission" date="2017-10" db="EMBL/GenBank/DDBJ databases">
        <title>Bacillus sp. nov., a halophilic bacterium isolated from a Keqin Lake.</title>
        <authorList>
            <person name="Wang H."/>
        </authorList>
    </citation>
    <scope>NUCLEOTIDE SEQUENCE [LARGE SCALE GENOMIC DNA]</scope>
    <source>
        <strain evidence="8 9">KCTC 13187</strain>
    </source>
</reference>
<protein>
    <submittedName>
        <fullName evidence="8">Transcriptional regulator</fullName>
    </submittedName>
</protein>
<keyword evidence="4 6" id="KW-1133">Transmembrane helix</keyword>
<evidence type="ECO:0000256" key="6">
    <source>
        <dbReference type="SAM" id="Phobius"/>
    </source>
</evidence>
<dbReference type="EMBL" id="PDOE01000026">
    <property type="protein sequence ID" value="RKL64998.1"/>
    <property type="molecule type" value="Genomic_DNA"/>
</dbReference>
<name>A0A3A9K172_9BACI</name>
<evidence type="ECO:0000256" key="1">
    <source>
        <dbReference type="ARBA" id="ARBA00004651"/>
    </source>
</evidence>
<comment type="caution">
    <text evidence="8">The sequence shown here is derived from an EMBL/GenBank/DDBJ whole genome shotgun (WGS) entry which is preliminary data.</text>
</comment>
<keyword evidence="3 6" id="KW-0812">Transmembrane</keyword>
<evidence type="ECO:0000256" key="5">
    <source>
        <dbReference type="ARBA" id="ARBA00023136"/>
    </source>
</evidence>
<feature type="transmembrane region" description="Helical" evidence="6">
    <location>
        <begin position="7"/>
        <end position="28"/>
    </location>
</feature>
<feature type="transmembrane region" description="Helical" evidence="6">
    <location>
        <begin position="40"/>
        <end position="61"/>
    </location>
</feature>
<evidence type="ECO:0000256" key="3">
    <source>
        <dbReference type="ARBA" id="ARBA00022692"/>
    </source>
</evidence>
<evidence type="ECO:0000256" key="2">
    <source>
        <dbReference type="ARBA" id="ARBA00022475"/>
    </source>
</evidence>
<dbReference type="InterPro" id="IPR027379">
    <property type="entry name" value="CLS_N"/>
</dbReference>
<comment type="subcellular location">
    <subcellularLocation>
        <location evidence="1">Cell membrane</location>
        <topology evidence="1">Multi-pass membrane protein</topology>
    </subcellularLocation>
</comment>
<feature type="domain" description="Cardiolipin synthase N-terminal" evidence="7">
    <location>
        <begin position="21"/>
        <end position="63"/>
    </location>
</feature>
<keyword evidence="9" id="KW-1185">Reference proteome</keyword>
<dbReference type="Proteomes" id="UP000281498">
    <property type="component" value="Unassembled WGS sequence"/>
</dbReference>
<dbReference type="GO" id="GO:0005886">
    <property type="term" value="C:plasma membrane"/>
    <property type="evidence" value="ECO:0007669"/>
    <property type="project" value="UniProtKB-SubCell"/>
</dbReference>
<evidence type="ECO:0000313" key="8">
    <source>
        <dbReference type="EMBL" id="RKL64998.1"/>
    </source>
</evidence>